<dbReference type="PANTHER" id="PTHR36848:SF2">
    <property type="entry name" value="SECRETED PROTEIN"/>
    <property type="match status" value="1"/>
</dbReference>
<dbReference type="PANTHER" id="PTHR36848">
    <property type="entry name" value="DNA-BINDING PROTEIN (PUTATIVE SECRETED PROTEIN)-RELATED"/>
    <property type="match status" value="1"/>
</dbReference>
<dbReference type="PATRIC" id="fig|38300.4.peg.6778"/>
<evidence type="ECO:0000313" key="1">
    <source>
        <dbReference type="EMBL" id="ALC24789.1"/>
    </source>
</evidence>
<dbReference type="RefSeq" id="WP_050791615.1">
    <property type="nucleotide sequence ID" value="NZ_CP011340.1"/>
</dbReference>
<dbReference type="SUPFAM" id="SSF49785">
    <property type="entry name" value="Galactose-binding domain-like"/>
    <property type="match status" value="1"/>
</dbReference>
<gene>
    <name evidence="1" type="ORF">SPRI_6483</name>
</gene>
<protein>
    <submittedName>
        <fullName evidence="1">Glycosyl hydrolases family 2</fullName>
    </submittedName>
</protein>
<dbReference type="EMBL" id="CP011340">
    <property type="protein sequence ID" value="ALC24789.1"/>
    <property type="molecule type" value="Genomic_DNA"/>
</dbReference>
<proteinExistence type="predicted"/>
<keyword evidence="1" id="KW-0378">Hydrolase</keyword>
<dbReference type="GeneID" id="97232469"/>
<name>A0A0M3QKC5_STRPR</name>
<dbReference type="PROSITE" id="PS51318">
    <property type="entry name" value="TAT"/>
    <property type="match status" value="1"/>
</dbReference>
<organism evidence="1">
    <name type="scientific">Streptomyces pristinaespiralis</name>
    <dbReference type="NCBI Taxonomy" id="38300"/>
    <lineage>
        <taxon>Bacteria</taxon>
        <taxon>Bacillati</taxon>
        <taxon>Actinomycetota</taxon>
        <taxon>Actinomycetes</taxon>
        <taxon>Kitasatosporales</taxon>
        <taxon>Streptomycetaceae</taxon>
        <taxon>Streptomyces</taxon>
    </lineage>
</organism>
<dbReference type="InterPro" id="IPR006311">
    <property type="entry name" value="TAT_signal"/>
</dbReference>
<dbReference type="Proteomes" id="UP000060513">
    <property type="component" value="Chromosome"/>
</dbReference>
<dbReference type="OrthoDB" id="9761519at2"/>
<dbReference type="AlphaFoldDB" id="A0A0M3QKC5"/>
<evidence type="ECO:0000313" key="2">
    <source>
        <dbReference type="Proteomes" id="UP000060513"/>
    </source>
</evidence>
<dbReference type="Gene3D" id="2.60.120.260">
    <property type="entry name" value="Galactose-binding domain-like"/>
    <property type="match status" value="1"/>
</dbReference>
<dbReference type="InterPro" id="IPR008979">
    <property type="entry name" value="Galactose-bd-like_sf"/>
</dbReference>
<accession>A0A0M3QKC5</accession>
<dbReference type="Pfam" id="PF17132">
    <property type="entry name" value="Glyco_hydro_106"/>
    <property type="match status" value="2"/>
</dbReference>
<dbReference type="STRING" id="38300.SPRI_6483"/>
<dbReference type="InterPro" id="IPR053161">
    <property type="entry name" value="Ulvan_degrading_GH"/>
</dbReference>
<dbReference type="KEGG" id="spri:SPRI_6483"/>
<dbReference type="GO" id="GO:0016787">
    <property type="term" value="F:hydrolase activity"/>
    <property type="evidence" value="ECO:0007669"/>
    <property type="project" value="UniProtKB-KW"/>
</dbReference>
<reference evidence="1 2" key="1">
    <citation type="submission" date="2015-08" db="EMBL/GenBank/DDBJ databases">
        <title>Genome sequence of the pristinamycin over-producing bacterium Streptomyces pristinaespiralis HCCB10218.</title>
        <authorList>
            <person name="Tian J."/>
            <person name="Yang J."/>
            <person name="Li L."/>
            <person name="Ruan L."/>
            <person name="Wei W."/>
            <person name="Zheng G."/>
            <person name="Wei Z."/>
            <person name="Yang S."/>
            <person name="Ge M."/>
            <person name="Jiang W."/>
            <person name="Lu Y."/>
        </authorList>
    </citation>
    <scope>NUCLEOTIDE SEQUENCE [LARGE SCALE GENOMIC DNA]</scope>
    <source>
        <strain evidence="1 2">HCCB 10218</strain>
    </source>
</reference>
<sequence length="1028" mass="109719">MRHTPGPEDTSADSSLRRRALLKMAAAAGVVAALPAATAHVAAAAGAPAAPATAPHSGGAFARSFAAPGARVRPKFRWWWPDALVDADEIEREIDQIAAAGFGGVEIAAVTHSVSEPINPSRHGWGTPAWVAAVETALHRAAVRDVVVDLTIGPAWPAAVPGITPDSTAATKELAHGVAVVTGATAFTGPLPEPVTAASSGVTARKLRSVQAARVVSGTSPTAFPAQLEKASVTDLAAHVSADRLDWTAPDDGTWLVIACYERGSGQRPEGPAHTSPLSYVVDHFSEAGTRAVIDFWESRILTPRMRKLLRETGGALFEDSMEMETHATLWTPSIMAEFERRMGYSLLPYLPALLQTKEKYAFSFDAATNKAVRRDYMEVVTELYVENHLLPVQKWANGLGLELRIQPYGLQTDAMYKSALLDVTEGESLGFKNLDDFRCLAGGRDMGGKLVLSNEAGGTAGGAYATTWDATLKKLVTQYAAGVNQAVFHGFAYADAPGAAWPGFAAFSPYNGGTGYGEAWGPRQPTWGHAADIAGYLSRTQQVLQTGVNKVDIGVLWQKGYAGSGLGASWFTADGVPVGWTHLFLSPRLLSLPGAVVRERRFAPDGPAYKALLVDGDVMIGREHTLQLDVAEKLVGYARQGLPIIVIGDWKDGHVPGLPRSGDNERLLRLIAELLAQPSVFNVPDRPDVPRAIAALGLQRDVEYAQSSMLLHTHRADTEADYYFFANDAVSKKGSTGAPISHDVTLTTRRPDVVPYRLDAWTGTVEPLTSYTRLDDGRIRLRISLAPGATTIIATARAGKWAPGPAPTWNATSSEASEVRRTKDGRLEIRDSRPGTYATTLQNGATVSATIEDVAEPMALTGWTLTAEDWTPGATASSTTKNLRTIELDGLRPWPEIPELADSSGVGRYRTTVTLGPAWSGGHGALLELGEVFDTYRVSVNGHALPPADQLTAVVDVGPWLRRGTNTIEVEVATSLLNRLRVSNAPVFGVAKRQNYGLVGPVRLVPYGRAVTEVRRSASAGGRPALA</sequence>